<dbReference type="InterPro" id="IPR039426">
    <property type="entry name" value="TonB-dep_rcpt-like"/>
</dbReference>
<evidence type="ECO:0000256" key="8">
    <source>
        <dbReference type="PROSITE-ProRule" id="PRU01360"/>
    </source>
</evidence>
<dbReference type="InterPro" id="IPR000531">
    <property type="entry name" value="Beta-barrel_TonB"/>
</dbReference>
<dbReference type="Gene3D" id="2.60.40.1120">
    <property type="entry name" value="Carboxypeptidase-like, regulatory domain"/>
    <property type="match status" value="1"/>
</dbReference>
<reference evidence="14 15" key="1">
    <citation type="submission" date="2020-08" db="EMBL/GenBank/DDBJ databases">
        <title>Genomic Encyclopedia of Type Strains, Phase IV (KMG-V): Genome sequencing to study the core and pangenomes of soil and plant-associated prokaryotes.</title>
        <authorList>
            <person name="Whitman W."/>
        </authorList>
    </citation>
    <scope>NUCLEOTIDE SEQUENCE [LARGE SCALE GENOMIC DNA]</scope>
    <source>
        <strain evidence="14 15">MP601</strain>
    </source>
</reference>
<dbReference type="InterPro" id="IPR036942">
    <property type="entry name" value="Beta-barrel_TonB_sf"/>
</dbReference>
<gene>
    <name evidence="14" type="ORF">HDF22_003400</name>
</gene>
<keyword evidence="11" id="KW-0732">Signal</keyword>
<evidence type="ECO:0000256" key="7">
    <source>
        <dbReference type="ARBA" id="ARBA00023237"/>
    </source>
</evidence>
<dbReference type="NCBIfam" id="TIGR04057">
    <property type="entry name" value="SusC_RagA_signa"/>
    <property type="match status" value="1"/>
</dbReference>
<name>A0A841JFD2_9SPHI</name>
<evidence type="ECO:0000256" key="5">
    <source>
        <dbReference type="ARBA" id="ARBA00023077"/>
    </source>
</evidence>
<proteinExistence type="inferred from homology"/>
<dbReference type="AlphaFoldDB" id="A0A841JFD2"/>
<dbReference type="InterPro" id="IPR023996">
    <property type="entry name" value="TonB-dep_OMP_SusC/RagA"/>
</dbReference>
<keyword evidence="3 8" id="KW-1134">Transmembrane beta strand</keyword>
<dbReference type="RefSeq" id="WP_183588427.1">
    <property type="nucleotide sequence ID" value="NZ_JACHCA010000009.1"/>
</dbReference>
<dbReference type="GO" id="GO:0009279">
    <property type="term" value="C:cell outer membrane"/>
    <property type="evidence" value="ECO:0007669"/>
    <property type="project" value="UniProtKB-SubCell"/>
</dbReference>
<organism evidence="14 15">
    <name type="scientific">Mucilaginibacter lappiensis</name>
    <dbReference type="NCBI Taxonomy" id="354630"/>
    <lineage>
        <taxon>Bacteria</taxon>
        <taxon>Pseudomonadati</taxon>
        <taxon>Bacteroidota</taxon>
        <taxon>Sphingobacteriia</taxon>
        <taxon>Sphingobacteriales</taxon>
        <taxon>Sphingobacteriaceae</taxon>
        <taxon>Mucilaginibacter</taxon>
    </lineage>
</organism>
<dbReference type="Pfam" id="PF00593">
    <property type="entry name" value="TonB_dep_Rec_b-barrel"/>
    <property type="match status" value="1"/>
</dbReference>
<evidence type="ECO:0000256" key="6">
    <source>
        <dbReference type="ARBA" id="ARBA00023136"/>
    </source>
</evidence>
<evidence type="ECO:0000256" key="2">
    <source>
        <dbReference type="ARBA" id="ARBA00022448"/>
    </source>
</evidence>
<feature type="chain" id="PRO_5032899837" evidence="11">
    <location>
        <begin position="22"/>
        <end position="1112"/>
    </location>
</feature>
<evidence type="ECO:0000256" key="9">
    <source>
        <dbReference type="RuleBase" id="RU003357"/>
    </source>
</evidence>
<keyword evidence="7 8" id="KW-0998">Cell outer membrane</keyword>
<dbReference type="InterPro" id="IPR008969">
    <property type="entry name" value="CarboxyPept-like_regulatory"/>
</dbReference>
<dbReference type="Pfam" id="PF07715">
    <property type="entry name" value="Plug"/>
    <property type="match status" value="1"/>
</dbReference>
<evidence type="ECO:0000313" key="14">
    <source>
        <dbReference type="EMBL" id="MBB6129274.1"/>
    </source>
</evidence>
<comment type="similarity">
    <text evidence="8 9">Belongs to the TonB-dependent receptor family.</text>
</comment>
<feature type="signal peptide" evidence="11">
    <location>
        <begin position="1"/>
        <end position="21"/>
    </location>
</feature>
<dbReference type="EMBL" id="JACHCA010000009">
    <property type="protein sequence ID" value="MBB6129274.1"/>
    <property type="molecule type" value="Genomic_DNA"/>
</dbReference>
<dbReference type="Pfam" id="PF13715">
    <property type="entry name" value="CarbopepD_reg_2"/>
    <property type="match status" value="1"/>
</dbReference>
<dbReference type="Gene3D" id="2.170.130.10">
    <property type="entry name" value="TonB-dependent receptor, plug domain"/>
    <property type="match status" value="1"/>
</dbReference>
<keyword evidence="5 9" id="KW-0798">TonB box</keyword>
<comment type="subcellular location">
    <subcellularLocation>
        <location evidence="1 8">Cell outer membrane</location>
        <topology evidence="1 8">Multi-pass membrane protein</topology>
    </subcellularLocation>
</comment>
<dbReference type="InterPro" id="IPR023997">
    <property type="entry name" value="TonB-dep_OMP_SusC/RagA_CS"/>
</dbReference>
<keyword evidence="4 8" id="KW-0812">Transmembrane</keyword>
<accession>A0A841JFD2</accession>
<dbReference type="Proteomes" id="UP000548326">
    <property type="component" value="Unassembled WGS sequence"/>
</dbReference>
<comment type="caution">
    <text evidence="14">The sequence shown here is derived from an EMBL/GenBank/DDBJ whole genome shotgun (WGS) entry which is preliminary data.</text>
</comment>
<evidence type="ECO:0000256" key="11">
    <source>
        <dbReference type="SAM" id="SignalP"/>
    </source>
</evidence>
<evidence type="ECO:0000313" key="15">
    <source>
        <dbReference type="Proteomes" id="UP000548326"/>
    </source>
</evidence>
<protein>
    <submittedName>
        <fullName evidence="14">TonB-linked SusC/RagA family outer membrane protein</fullName>
    </submittedName>
</protein>
<evidence type="ECO:0000256" key="3">
    <source>
        <dbReference type="ARBA" id="ARBA00022452"/>
    </source>
</evidence>
<evidence type="ECO:0000256" key="10">
    <source>
        <dbReference type="SAM" id="MobiDB-lite"/>
    </source>
</evidence>
<feature type="domain" description="TonB-dependent receptor plug" evidence="13">
    <location>
        <begin position="118"/>
        <end position="262"/>
    </location>
</feature>
<evidence type="ECO:0000259" key="13">
    <source>
        <dbReference type="Pfam" id="PF07715"/>
    </source>
</evidence>
<evidence type="ECO:0000259" key="12">
    <source>
        <dbReference type="Pfam" id="PF00593"/>
    </source>
</evidence>
<dbReference type="InterPro" id="IPR012910">
    <property type="entry name" value="Plug_dom"/>
</dbReference>
<keyword evidence="6 8" id="KW-0472">Membrane</keyword>
<feature type="region of interest" description="Disordered" evidence="10">
    <location>
        <begin position="190"/>
        <end position="229"/>
    </location>
</feature>
<feature type="compositionally biased region" description="Gly residues" evidence="10">
    <location>
        <begin position="190"/>
        <end position="226"/>
    </location>
</feature>
<dbReference type="SUPFAM" id="SSF49464">
    <property type="entry name" value="Carboxypeptidase regulatory domain-like"/>
    <property type="match status" value="1"/>
</dbReference>
<sequence length="1112" mass="120221">MKKLLLVSLCFLLLSITQTFAQNRAVTGTVTGLEDGLPIPGVTIKVKGTTTGTQTGTNGKYTLSVPDGSTLVISFIGYATQEVQVKGPVVNVRLTMSSKQLGEVVVTGALGLNRTRNQQAYAAQQVTGDEVSKQRGSNFVSGLSGKVAGLEIRQNNALGGSTNVVLRGTKSLLGNNQALFVVDGVPMNNGGPGSGNGGSNNAGAGGTGTNTSGNGGSVETGKGGYDYGSPISDINPDDIESVTVLKGAAGSALYGSIGANGVILITTKKPGKGLGITFNSSVGFGAVDKSTLPTYQHEYGAGYGPIYNKKDGIDPSGYFLTQDVNGDGVIDLVAPMHEDASYGHRFDPNLKVYQWDSFVSTSPNFGKATPWVAAANDPLTFFVHPVTNNQSLFITNGGENGTFKLGYTRNNQTGFLPNSNELKNSVDFASTYKITNKLTAGGSINYTRTDGLGRYGSGYQTENVVRNFRQWWQMNTDIKAQKDAYFASGGKDITWNWKSPTNLVPNFQDNPYFTRYQNYETDRRHHYFGNVNLNYKVNDWLNLLGRVTVDNSSMIQEERRAFGSQGVSSYTRRNINFNETNLDFLATVDKNINPDLNFKGLLGVNIRKNRYELISSATNGGLIIPNVYALANSKNAPTAPTENDIRQEIDGLFAGATFTWKKMVVLDGTLRRDVSSSLPSYSNKFYYPSVNLGFTFSELLKQYEWLSYGKVRVNYAEVGNGGQPFLTKNFYSFGTPFGSNPQSYIGVVQNNATLKPERSKSKEAGLEMQFFNSRLGFDFTYYESKTSDQLLPVALSRATGYDATYINSGTLQNKGIEVSLNGTPVSSKLVTWKVGVNFTKNNNKVLSLYVDPTGQQATNLLLASFQGGVSLNAALGRPYGDIRGTAYTDINGKPYVNKDGGRVVDQTGDNAGYYKQSSSTSTLGNINPDWIGGITNSVRVQNFTLSFLIDIRKGGSVFSLDNYYGMDTGLYPETVGNNDLGNPSRNSLATGGGVIIQGIAADGSKNKIRVRNDATGLYGYEHNPAAGFVYDASYVKLREASLNYSFPQSVTSKWGPIKGVDLAVSGRNLWIIHKNLPYADPEETLSAGNLQGYQSGAFPTARMFTLNLKVRF</sequence>
<feature type="domain" description="TonB-dependent receptor-like beta-barrel" evidence="12">
    <location>
        <begin position="493"/>
        <end position="899"/>
    </location>
</feature>
<dbReference type="InterPro" id="IPR037066">
    <property type="entry name" value="Plug_dom_sf"/>
</dbReference>
<dbReference type="NCBIfam" id="TIGR04056">
    <property type="entry name" value="OMP_RagA_SusC"/>
    <property type="match status" value="1"/>
</dbReference>
<keyword evidence="2 8" id="KW-0813">Transport</keyword>
<dbReference type="PROSITE" id="PS52016">
    <property type="entry name" value="TONB_DEPENDENT_REC_3"/>
    <property type="match status" value="1"/>
</dbReference>
<dbReference type="Gene3D" id="2.40.170.20">
    <property type="entry name" value="TonB-dependent receptor, beta-barrel domain"/>
    <property type="match status" value="1"/>
</dbReference>
<evidence type="ECO:0000256" key="1">
    <source>
        <dbReference type="ARBA" id="ARBA00004571"/>
    </source>
</evidence>
<dbReference type="SUPFAM" id="SSF56935">
    <property type="entry name" value="Porins"/>
    <property type="match status" value="1"/>
</dbReference>
<evidence type="ECO:0000256" key="4">
    <source>
        <dbReference type="ARBA" id="ARBA00022692"/>
    </source>
</evidence>